<reference evidence="4 5" key="1">
    <citation type="submission" date="2020-11" db="EMBL/GenBank/DDBJ databases">
        <title>Enhanced detection system for hospital associated transmission using whole genome sequencing surveillance.</title>
        <authorList>
            <person name="Harrison L.H."/>
            <person name="Van Tyne D."/>
            <person name="Marsh J.W."/>
            <person name="Griffith M.P."/>
            <person name="Snyder D.J."/>
            <person name="Cooper V.S."/>
            <person name="Mustapha M."/>
        </authorList>
    </citation>
    <scope>NUCLEOTIDE SEQUENCE [LARGE SCALE GENOMIC DNA]</scope>
    <source>
        <strain evidence="4 5">CB00117</strain>
    </source>
</reference>
<comment type="caution">
    <text evidence="4">The sequence shown here is derived from an EMBL/GenBank/DDBJ whole genome shotgun (WGS) entry which is preliminary data.</text>
</comment>
<dbReference type="CDD" id="cd04301">
    <property type="entry name" value="NAT_SF"/>
    <property type="match status" value="1"/>
</dbReference>
<evidence type="ECO:0000256" key="1">
    <source>
        <dbReference type="ARBA" id="ARBA00022679"/>
    </source>
</evidence>
<dbReference type="GO" id="GO:0016746">
    <property type="term" value="F:acyltransferase activity"/>
    <property type="evidence" value="ECO:0007669"/>
    <property type="project" value="UniProtKB-KW"/>
</dbReference>
<dbReference type="SUPFAM" id="SSF55729">
    <property type="entry name" value="Acyl-CoA N-acyltransferases (Nat)"/>
    <property type="match status" value="1"/>
</dbReference>
<gene>
    <name evidence="4" type="ORF">I6M88_14280</name>
</gene>
<keyword evidence="1 4" id="KW-0808">Transferase</keyword>
<evidence type="ECO:0000256" key="2">
    <source>
        <dbReference type="ARBA" id="ARBA00023315"/>
    </source>
</evidence>
<dbReference type="EMBL" id="JADWND010000006">
    <property type="protein sequence ID" value="MBJ8382128.1"/>
    <property type="molecule type" value="Genomic_DNA"/>
</dbReference>
<organism evidence="4 5">
    <name type="scientific">Citrobacter sedlakii</name>
    <dbReference type="NCBI Taxonomy" id="67826"/>
    <lineage>
        <taxon>Bacteria</taxon>
        <taxon>Pseudomonadati</taxon>
        <taxon>Pseudomonadota</taxon>
        <taxon>Gammaproteobacteria</taxon>
        <taxon>Enterobacterales</taxon>
        <taxon>Enterobacteriaceae</taxon>
        <taxon>Citrobacter</taxon>
        <taxon>Citrobacter freundii complex</taxon>
    </lineage>
</organism>
<evidence type="ECO:0000313" key="4">
    <source>
        <dbReference type="EMBL" id="MBJ8382128.1"/>
    </source>
</evidence>
<feature type="domain" description="N-acetyltransferase" evidence="3">
    <location>
        <begin position="1"/>
        <end position="143"/>
    </location>
</feature>
<dbReference type="EC" id="2.3.1.-" evidence="4"/>
<dbReference type="PANTHER" id="PTHR43800">
    <property type="entry name" value="PEPTIDYL-LYSINE N-ACETYLTRANSFERASE YJAB"/>
    <property type="match status" value="1"/>
</dbReference>
<keyword evidence="2 4" id="KW-0012">Acyltransferase</keyword>
<dbReference type="InterPro" id="IPR016181">
    <property type="entry name" value="Acyl_CoA_acyltransferase"/>
</dbReference>
<dbReference type="Gene3D" id="3.40.630.30">
    <property type="match status" value="1"/>
</dbReference>
<name>A0ABS0ZTJ4_9ENTR</name>
<accession>A0ABS0ZTJ4</accession>
<keyword evidence="5" id="KW-1185">Reference proteome</keyword>
<dbReference type="Pfam" id="PF00583">
    <property type="entry name" value="Acetyltransf_1"/>
    <property type="match status" value="1"/>
</dbReference>
<dbReference type="NCBIfam" id="NF007853">
    <property type="entry name" value="PRK10562.1"/>
    <property type="match status" value="1"/>
</dbReference>
<proteinExistence type="predicted"/>
<evidence type="ECO:0000259" key="3">
    <source>
        <dbReference type="PROSITE" id="PS51186"/>
    </source>
</evidence>
<dbReference type="PROSITE" id="PS51186">
    <property type="entry name" value="GNAT"/>
    <property type="match status" value="1"/>
</dbReference>
<dbReference type="RefSeq" id="WP_060570228.1">
    <property type="nucleotide sequence ID" value="NZ_JADWND010000006.1"/>
</dbReference>
<dbReference type="InterPro" id="IPR000182">
    <property type="entry name" value="GNAT_dom"/>
</dbReference>
<dbReference type="Proteomes" id="UP000746649">
    <property type="component" value="Unassembled WGS sequence"/>
</dbReference>
<evidence type="ECO:0000313" key="5">
    <source>
        <dbReference type="Proteomes" id="UP000746649"/>
    </source>
</evidence>
<dbReference type="PANTHER" id="PTHR43800:SF1">
    <property type="entry name" value="PEPTIDYL-LYSINE N-ACETYLTRANSFERASE YJAB"/>
    <property type="match status" value="1"/>
</dbReference>
<protein>
    <submittedName>
        <fullName evidence="4">N-acetyltransferase</fullName>
        <ecNumber evidence="4">2.3.1.-</ecNumber>
    </submittedName>
</protein>
<sequence length="146" mass="17135">MIRESRSADRTAILALWLESTIFAHPFIPEHYWRESETIVRDVYLPAARTWVWEDNDVLKGFVSVLEDRFLGALFVTPDALRSGIGKALVRYVQQRFTQLSLEVYQKNQNAVNFYHAMGFRIEDSAWQEDTQHPTWIMSWQADQTP</sequence>